<evidence type="ECO:0000256" key="1">
    <source>
        <dbReference type="SAM" id="Phobius"/>
    </source>
</evidence>
<accession>A0A6J4LAK1</accession>
<reference evidence="2" key="1">
    <citation type="submission" date="2020-02" db="EMBL/GenBank/DDBJ databases">
        <authorList>
            <person name="Meier V. D."/>
        </authorList>
    </citation>
    <scope>NUCLEOTIDE SEQUENCE</scope>
    <source>
        <strain evidence="2">AVDCRST_MAG89</strain>
    </source>
</reference>
<name>A0A6J4LAK1_9BACT</name>
<dbReference type="AlphaFoldDB" id="A0A6J4LAK1"/>
<organism evidence="2">
    <name type="scientific">uncultured Gemmatimonadota bacterium</name>
    <dbReference type="NCBI Taxonomy" id="203437"/>
    <lineage>
        <taxon>Bacteria</taxon>
        <taxon>Pseudomonadati</taxon>
        <taxon>Gemmatimonadota</taxon>
        <taxon>environmental samples</taxon>
    </lineage>
</organism>
<keyword evidence="1" id="KW-0812">Transmembrane</keyword>
<sequence length="112" mass="12347">METTEWILAGIIVLLLLMLFGQYLSGTADYFLSIENPRPLDDNISTITVLGWGFASQSSRTHTADLAGQGFADVRLFATRKQVLVCLFTFGFRRPVSIAWRGNAGQHPLGEA</sequence>
<evidence type="ECO:0000313" key="2">
    <source>
        <dbReference type="EMBL" id="CAA9327571.1"/>
    </source>
</evidence>
<gene>
    <name evidence="2" type="ORF">AVDCRST_MAG89-1973</name>
</gene>
<protein>
    <submittedName>
        <fullName evidence="2">Uncharacterized protein</fullName>
    </submittedName>
</protein>
<proteinExistence type="predicted"/>
<keyword evidence="1" id="KW-0472">Membrane</keyword>
<keyword evidence="1" id="KW-1133">Transmembrane helix</keyword>
<feature type="transmembrane region" description="Helical" evidence="1">
    <location>
        <begin position="6"/>
        <end position="24"/>
    </location>
</feature>
<dbReference type="EMBL" id="CADCTV010000419">
    <property type="protein sequence ID" value="CAA9327571.1"/>
    <property type="molecule type" value="Genomic_DNA"/>
</dbReference>